<dbReference type="RefSeq" id="WP_186893181.1">
    <property type="nucleotide sequence ID" value="NZ_WJBE01000002.1"/>
</dbReference>
<comment type="caution">
    <text evidence="3">The sequence shown here is derived from an EMBL/GenBank/DDBJ whole genome shotgun (WGS) entry which is preliminary data.</text>
</comment>
<keyword evidence="1" id="KW-0472">Membrane</keyword>
<evidence type="ECO:0000256" key="1">
    <source>
        <dbReference type="SAM" id="Phobius"/>
    </source>
</evidence>
<dbReference type="InterPro" id="IPR005491">
    <property type="entry name" value="ENT_dom"/>
</dbReference>
<accession>A0ABR6YTK8</accession>
<keyword evidence="1" id="KW-0812">Transmembrane</keyword>
<evidence type="ECO:0000313" key="3">
    <source>
        <dbReference type="EMBL" id="MBC3898519.1"/>
    </source>
</evidence>
<feature type="transmembrane region" description="Helical" evidence="1">
    <location>
        <begin position="352"/>
        <end position="373"/>
    </location>
</feature>
<name>A0ABR6YTK8_9FIRM</name>
<feature type="transmembrane region" description="Helical" evidence="1">
    <location>
        <begin position="316"/>
        <end position="340"/>
    </location>
</feature>
<evidence type="ECO:0000313" key="4">
    <source>
        <dbReference type="Proteomes" id="UP000622405"/>
    </source>
</evidence>
<protein>
    <recommendedName>
        <fullName evidence="2">ENT domain-containing protein</fullName>
    </recommendedName>
</protein>
<keyword evidence="1" id="KW-1133">Transmembrane helix</keyword>
<dbReference type="PROSITE" id="PS51138">
    <property type="entry name" value="ENT"/>
    <property type="match status" value="1"/>
</dbReference>
<dbReference type="Proteomes" id="UP000622405">
    <property type="component" value="Unassembled WGS sequence"/>
</dbReference>
<organism evidence="3 4">
    <name type="scientific">Acetobacterium malicum</name>
    <dbReference type="NCBI Taxonomy" id="52692"/>
    <lineage>
        <taxon>Bacteria</taxon>
        <taxon>Bacillati</taxon>
        <taxon>Bacillota</taxon>
        <taxon>Clostridia</taxon>
        <taxon>Eubacteriales</taxon>
        <taxon>Eubacteriaceae</taxon>
        <taxon>Acetobacterium</taxon>
    </lineage>
</organism>
<feature type="domain" description="ENT" evidence="2">
    <location>
        <begin position="234"/>
        <end position="323"/>
    </location>
</feature>
<keyword evidence="4" id="KW-1185">Reference proteome</keyword>
<dbReference type="EMBL" id="WJBE01000002">
    <property type="protein sequence ID" value="MBC3898519.1"/>
    <property type="molecule type" value="Genomic_DNA"/>
</dbReference>
<sequence>MSVENYIKENASRLCAKVYVVPDISEKILNNAISSMAPGINHEYVLAIADSSLFGNGKNGCLFLGDSVYIRGMLEKPQSFKFEAITSAEYKTTRKVKDNGKVDVSEEVILHIDGGVDVSLNACLMNINYEEFAKMINGILETSGEDKTFNTTAQTMPLESMDRQIKKAYLKIICNFASSDDNMIDSQEYAEILSLIVRIELDSLDRLELRNYMYETNCKEENADLVRYLKENVPEGSFEIIKKSLLKDMIYLFRIKNDYANWPQNKFFTTLQQQFDVKDEQIDLMMLAIKNDEEILAQRKNDSEITKSMKEIAAKAGAVGVPLAAIYFSGSVVGMSAAGITSGLATLGMGGILGLSGMVTGIGVVVIVGVGAYKGIKKVTGLSDLENNKQRELMLQAIIKNAQKSLNYLIEDVNEISKQLMKEIENGTQSAIKIEKISAMLGMLSKGAQKTTEKITHAEIESIMAQLPPKLDTVRLKELTKDATKEKFMAFILACYVETEIIADDGGARKIYLLNDKLTLNNYEQLYSIFDNIGYLNVSSAAFASVKGTAKNLFRDLVN</sequence>
<evidence type="ECO:0000259" key="2">
    <source>
        <dbReference type="PROSITE" id="PS51138"/>
    </source>
</evidence>
<gene>
    <name evidence="3" type="ORF">GH811_02665</name>
</gene>
<reference evidence="3 4" key="1">
    <citation type="journal article" date="2020" name="mSystems">
        <title>Defining Genomic and Predicted Metabolic Features of the Acetobacterium Genus.</title>
        <authorList>
            <person name="Ross D.E."/>
            <person name="Marshall C.W."/>
            <person name="Gulliver D."/>
            <person name="May H.D."/>
            <person name="Norman R.S."/>
        </authorList>
    </citation>
    <scope>NUCLEOTIDE SEQUENCE [LARGE SCALE GENOMIC DNA]</scope>
    <source>
        <strain evidence="3 4">DSM 4132</strain>
    </source>
</reference>
<proteinExistence type="predicted"/>